<proteinExistence type="predicted"/>
<reference evidence="1 2" key="1">
    <citation type="journal article" date="2019" name="PLoS Biol.">
        <title>Sex chromosomes control vertical transmission of feminizing Wolbachia symbionts in an isopod.</title>
        <authorList>
            <person name="Becking T."/>
            <person name="Chebbi M.A."/>
            <person name="Giraud I."/>
            <person name="Moumen B."/>
            <person name="Laverre T."/>
            <person name="Caubet Y."/>
            <person name="Peccoud J."/>
            <person name="Gilbert C."/>
            <person name="Cordaux R."/>
        </authorList>
    </citation>
    <scope>NUCLEOTIDE SEQUENCE [LARGE SCALE GENOMIC DNA]</scope>
    <source>
        <strain evidence="1">ANa2</strain>
        <tissue evidence="1">Whole body excluding digestive tract and cuticle</tissue>
    </source>
</reference>
<protein>
    <submittedName>
        <fullName evidence="1">Uncharacterized protein</fullName>
    </submittedName>
</protein>
<keyword evidence="2" id="KW-1185">Reference proteome</keyword>
<sequence>MNGKKIWGKHFNRLESSCFFKLCQIENPVSKSFDKFLGKIYEIKKICTCMMNDFGVVRKPALP</sequence>
<evidence type="ECO:0000313" key="1">
    <source>
        <dbReference type="EMBL" id="KAB7494499.1"/>
    </source>
</evidence>
<evidence type="ECO:0000313" key="2">
    <source>
        <dbReference type="Proteomes" id="UP000326759"/>
    </source>
</evidence>
<organism evidence="1 2">
    <name type="scientific">Armadillidium nasatum</name>
    <dbReference type="NCBI Taxonomy" id="96803"/>
    <lineage>
        <taxon>Eukaryota</taxon>
        <taxon>Metazoa</taxon>
        <taxon>Ecdysozoa</taxon>
        <taxon>Arthropoda</taxon>
        <taxon>Crustacea</taxon>
        <taxon>Multicrustacea</taxon>
        <taxon>Malacostraca</taxon>
        <taxon>Eumalacostraca</taxon>
        <taxon>Peracarida</taxon>
        <taxon>Isopoda</taxon>
        <taxon>Oniscidea</taxon>
        <taxon>Crinocheta</taxon>
        <taxon>Armadillidiidae</taxon>
        <taxon>Armadillidium</taxon>
    </lineage>
</organism>
<dbReference type="AlphaFoldDB" id="A0A5N5SLN6"/>
<dbReference type="EMBL" id="SEYY01023956">
    <property type="protein sequence ID" value="KAB7494499.1"/>
    <property type="molecule type" value="Genomic_DNA"/>
</dbReference>
<name>A0A5N5SLN6_9CRUS</name>
<dbReference type="Proteomes" id="UP000326759">
    <property type="component" value="Unassembled WGS sequence"/>
</dbReference>
<comment type="caution">
    <text evidence="1">The sequence shown here is derived from an EMBL/GenBank/DDBJ whole genome shotgun (WGS) entry which is preliminary data.</text>
</comment>
<gene>
    <name evidence="1" type="ORF">Anas_12094</name>
</gene>
<accession>A0A5N5SLN6</accession>